<dbReference type="GO" id="GO:0016301">
    <property type="term" value="F:kinase activity"/>
    <property type="evidence" value="ECO:0007669"/>
    <property type="project" value="InterPro"/>
</dbReference>
<dbReference type="AlphaFoldDB" id="A0A257LUE5"/>
<evidence type="ECO:0000259" key="1">
    <source>
        <dbReference type="Pfam" id="PF00485"/>
    </source>
</evidence>
<proteinExistence type="predicted"/>
<dbReference type="CDD" id="cd02028">
    <property type="entry name" value="UMPK_like"/>
    <property type="match status" value="1"/>
</dbReference>
<dbReference type="InterPro" id="IPR018163">
    <property type="entry name" value="Thr/Ala-tRNA-synth_IIc_edit"/>
</dbReference>
<dbReference type="Gene3D" id="3.40.50.300">
    <property type="entry name" value="P-loop containing nucleotide triphosphate hydrolases"/>
    <property type="match status" value="1"/>
</dbReference>
<dbReference type="InterPro" id="IPR006083">
    <property type="entry name" value="PRK/URK"/>
</dbReference>
<feature type="domain" description="Phosphoribulokinase/uridine kinase" evidence="1">
    <location>
        <begin position="280"/>
        <end position="477"/>
    </location>
</feature>
<sequence>MKADISYKRVCDMLKNRISDKGSYPVVGALVDNQLTGLDELIRADAKVEHVTITSPEGKRIFERSLAFLLHIVVNKLIPKGVLKVKYAYGEAVYCEIDGIKVDNQLLNRIKHELDIVIEQDKPIERINLTKEEAIALLKVSHRYDQIELIRYLPFQMIPLYKCMDCYSYFYEPLVPSTGYLKVYELKKYGPGFLIIPPDASNPYRLAVVGEQPKLFTAFANAKEEAEILKVETVGELNEVIASGKISDFIKVQEALHERRLIEIADMITKDRDRVKLVLVAGPSSSGKTTFSKLLYIHLMANGLKPVTVSLDNYFVDRDKTPLDEEGNPDYDCIEAVDVKLFNTQLQRLLNNETVELPKFDFRIGKRRPSGRNVKLDKDTLLIVEGMHALNPIIAADVSEHTKLKIYVSALTQINMDNTTRLSTRDTRLLRRLVRDNLFRGHTALQTLRLWPSVVRGEERYVFPFQERADVMFNSASLCELAVLKGYAEPILRGIDSSQPEYKDAIRLLAFLSHFMGIMSDEIPPTSIIREFIGGSSFRY</sequence>
<comment type="caution">
    <text evidence="2">The sequence shown here is derived from an EMBL/GenBank/DDBJ whole genome shotgun (WGS) entry which is preliminary data.</text>
</comment>
<dbReference type="Proteomes" id="UP000216312">
    <property type="component" value="Unassembled WGS sequence"/>
</dbReference>
<accession>A0A257LUE5</accession>
<evidence type="ECO:0000313" key="2">
    <source>
        <dbReference type="EMBL" id="OYV03234.1"/>
    </source>
</evidence>
<dbReference type="Pfam" id="PF00485">
    <property type="entry name" value="PRK"/>
    <property type="match status" value="1"/>
</dbReference>
<dbReference type="PANTHER" id="PTHR10285">
    <property type="entry name" value="URIDINE KINASE"/>
    <property type="match status" value="1"/>
</dbReference>
<organism evidence="2 3">
    <name type="scientific">candidate division WOR-3 bacterium 4484_18</name>
    <dbReference type="NCBI Taxonomy" id="2020626"/>
    <lineage>
        <taxon>Bacteria</taxon>
        <taxon>Bacteria division WOR-3</taxon>
    </lineage>
</organism>
<evidence type="ECO:0000313" key="3">
    <source>
        <dbReference type="Proteomes" id="UP000216312"/>
    </source>
</evidence>
<name>A0A257LUE5_UNCW3</name>
<dbReference type="InterPro" id="IPR027417">
    <property type="entry name" value="P-loop_NTPase"/>
</dbReference>
<protein>
    <submittedName>
        <fullName evidence="2">AAA family ATPase</fullName>
    </submittedName>
</protein>
<dbReference type="EMBL" id="NMUJ01000014">
    <property type="protein sequence ID" value="OYV03234.1"/>
    <property type="molecule type" value="Genomic_DNA"/>
</dbReference>
<gene>
    <name evidence="2" type="ORF">CGW93_01795</name>
</gene>
<dbReference type="SUPFAM" id="SSF55186">
    <property type="entry name" value="ThrRS/AlaRS common domain"/>
    <property type="match status" value="1"/>
</dbReference>
<dbReference type="Gene3D" id="3.30.980.10">
    <property type="entry name" value="Threonyl-trna Synthetase, Chain A, domain 2"/>
    <property type="match status" value="1"/>
</dbReference>
<dbReference type="SUPFAM" id="SSF52540">
    <property type="entry name" value="P-loop containing nucleoside triphosphate hydrolases"/>
    <property type="match status" value="1"/>
</dbReference>
<reference evidence="3" key="1">
    <citation type="submission" date="2017-07" db="EMBL/GenBank/DDBJ databases">
        <title>Novel pathways for hydrocarbon cycling and metabolic interdependencies in hydrothermal sediment communities.</title>
        <authorList>
            <person name="Dombrowski N."/>
            <person name="Seitz K."/>
            <person name="Teske A."/>
            <person name="Baker B."/>
        </authorList>
    </citation>
    <scope>NUCLEOTIDE SEQUENCE [LARGE SCALE GENOMIC DNA]</scope>
</reference>
<dbReference type="GO" id="GO:0005524">
    <property type="term" value="F:ATP binding"/>
    <property type="evidence" value="ECO:0007669"/>
    <property type="project" value="InterPro"/>
</dbReference>